<evidence type="ECO:0000256" key="3">
    <source>
        <dbReference type="SAM" id="Coils"/>
    </source>
</evidence>
<dbReference type="AlphaFoldDB" id="A0AAV7IQ15"/>
<evidence type="ECO:0000313" key="4">
    <source>
        <dbReference type="EMBL" id="KAH0554720.1"/>
    </source>
</evidence>
<comment type="similarity">
    <text evidence="1">Belongs to the SIKE family.</text>
</comment>
<dbReference type="PANTHER" id="PTHR12186:SF2">
    <property type="entry name" value="FGFR1 ONCOGENE PARTNER 2 HOMOLOG"/>
    <property type="match status" value="1"/>
</dbReference>
<organism evidence="4 5">
    <name type="scientific">Cotesia glomerata</name>
    <name type="common">Lepidopteran parasitic wasp</name>
    <name type="synonym">Apanteles glomeratus</name>
    <dbReference type="NCBI Taxonomy" id="32391"/>
    <lineage>
        <taxon>Eukaryota</taxon>
        <taxon>Metazoa</taxon>
        <taxon>Ecdysozoa</taxon>
        <taxon>Arthropoda</taxon>
        <taxon>Hexapoda</taxon>
        <taxon>Insecta</taxon>
        <taxon>Pterygota</taxon>
        <taxon>Neoptera</taxon>
        <taxon>Endopterygota</taxon>
        <taxon>Hymenoptera</taxon>
        <taxon>Apocrita</taxon>
        <taxon>Ichneumonoidea</taxon>
        <taxon>Braconidae</taxon>
        <taxon>Microgastrinae</taxon>
        <taxon>Cotesia</taxon>
    </lineage>
</organism>
<dbReference type="PANTHER" id="PTHR12186">
    <property type="entry name" value="SIKE FAMILY MEMBER"/>
    <property type="match status" value="1"/>
</dbReference>
<reference evidence="4 5" key="1">
    <citation type="journal article" date="2021" name="J. Hered.">
        <title>A chromosome-level genome assembly of the parasitoid wasp, Cotesia glomerata (Hymenoptera: Braconidae).</title>
        <authorList>
            <person name="Pinto B.J."/>
            <person name="Weis J.J."/>
            <person name="Gamble T."/>
            <person name="Ode P.J."/>
            <person name="Paul R."/>
            <person name="Zaspel J.M."/>
        </authorList>
    </citation>
    <scope>NUCLEOTIDE SEQUENCE [LARGE SCALE GENOMIC DNA]</scope>
    <source>
        <strain evidence="4">CgM1</strain>
    </source>
</reference>
<dbReference type="EMBL" id="JAHXZJ010001119">
    <property type="protein sequence ID" value="KAH0554720.1"/>
    <property type="molecule type" value="Genomic_DNA"/>
</dbReference>
<dbReference type="Pfam" id="PF05769">
    <property type="entry name" value="SIKE"/>
    <property type="match status" value="1"/>
</dbReference>
<dbReference type="InterPro" id="IPR008555">
    <property type="entry name" value="SIKE"/>
</dbReference>
<keyword evidence="2 3" id="KW-0175">Coiled coil</keyword>
<evidence type="ECO:0000313" key="5">
    <source>
        <dbReference type="Proteomes" id="UP000826195"/>
    </source>
</evidence>
<sequence>MSLTVQQIICDAKKLVGRISDHENTADNLITEIQSVCNQIDNMKQYQEEIEVLNNEAKQQPRDALIAGIQQETKHLRELQAENRELRNALEEHQNTIELIMSKYREHTASLIKSNKINLSSIYNARYANIITNQAEKINEMAAVMRVAANLDEECELKYKENLSKLKAENNVLRELVNIANSYGSLDSSSTTASTVIQDNKTVQTDTNDNKEV</sequence>
<evidence type="ECO:0008006" key="6">
    <source>
        <dbReference type="Google" id="ProtNLM"/>
    </source>
</evidence>
<evidence type="ECO:0000256" key="2">
    <source>
        <dbReference type="ARBA" id="ARBA00023054"/>
    </source>
</evidence>
<feature type="coiled-coil region" evidence="3">
    <location>
        <begin position="40"/>
        <end position="103"/>
    </location>
</feature>
<gene>
    <name evidence="4" type="ORF">KQX54_012434</name>
</gene>
<comment type="caution">
    <text evidence="4">The sequence shown here is derived from an EMBL/GenBank/DDBJ whole genome shotgun (WGS) entry which is preliminary data.</text>
</comment>
<accession>A0AAV7IQ15</accession>
<protein>
    <recommendedName>
        <fullName evidence="6">FGFR1 oncogene partner 2 homolog</fullName>
    </recommendedName>
</protein>
<keyword evidence="5" id="KW-1185">Reference proteome</keyword>
<name>A0AAV7IQ15_COTGL</name>
<evidence type="ECO:0000256" key="1">
    <source>
        <dbReference type="ARBA" id="ARBA00005537"/>
    </source>
</evidence>
<proteinExistence type="inferred from homology"/>
<dbReference type="Proteomes" id="UP000826195">
    <property type="component" value="Unassembled WGS sequence"/>
</dbReference>